<feature type="region of interest" description="Disordered" evidence="6">
    <location>
        <begin position="1"/>
        <end position="32"/>
    </location>
</feature>
<evidence type="ECO:0000259" key="7">
    <source>
        <dbReference type="Pfam" id="PF00251"/>
    </source>
</evidence>
<protein>
    <submittedName>
        <fullName evidence="9">Glycosyl hydrolase family protein</fullName>
    </submittedName>
</protein>
<dbReference type="InterPro" id="IPR023296">
    <property type="entry name" value="Glyco_hydro_beta-prop_sf"/>
</dbReference>
<feature type="compositionally biased region" description="Basic and acidic residues" evidence="6">
    <location>
        <begin position="21"/>
        <end position="32"/>
    </location>
</feature>
<dbReference type="PANTHER" id="PTHR42800">
    <property type="entry name" value="EXOINULINASE INUD (AFU_ORTHOLOGUE AFUA_5G00480)"/>
    <property type="match status" value="1"/>
</dbReference>
<feature type="domain" description="Glycosyl hydrolase family 32 N-terminal" evidence="7">
    <location>
        <begin position="44"/>
        <end position="383"/>
    </location>
</feature>
<dbReference type="InterPro" id="IPR013189">
    <property type="entry name" value="Glyco_hydro_32_C"/>
</dbReference>
<evidence type="ECO:0000256" key="2">
    <source>
        <dbReference type="ARBA" id="ARBA00022729"/>
    </source>
</evidence>
<dbReference type="GO" id="GO:0005737">
    <property type="term" value="C:cytoplasm"/>
    <property type="evidence" value="ECO:0007669"/>
    <property type="project" value="TreeGrafter"/>
</dbReference>
<dbReference type="CDD" id="cd18621">
    <property type="entry name" value="GH32_XdINV-like"/>
    <property type="match status" value="1"/>
</dbReference>
<dbReference type="OrthoDB" id="202537at2759"/>
<dbReference type="AlphaFoldDB" id="A0A395GM45"/>
<dbReference type="RefSeq" id="XP_025570782.1">
    <property type="nucleotide sequence ID" value="XM_025721047.1"/>
</dbReference>
<keyword evidence="2" id="KW-0732">Signal</keyword>
<keyword evidence="10" id="KW-1185">Reference proteome</keyword>
<dbReference type="SMART" id="SM00640">
    <property type="entry name" value="Glyco_32"/>
    <property type="match status" value="1"/>
</dbReference>
<evidence type="ECO:0000313" key="9">
    <source>
        <dbReference type="EMBL" id="RAK96454.1"/>
    </source>
</evidence>
<evidence type="ECO:0000256" key="6">
    <source>
        <dbReference type="SAM" id="MobiDB-lite"/>
    </source>
</evidence>
<feature type="domain" description="Glycosyl hydrolase family 32 C-terminal" evidence="8">
    <location>
        <begin position="451"/>
        <end position="589"/>
    </location>
</feature>
<dbReference type="PANTHER" id="PTHR42800:SF3">
    <property type="entry name" value="GLYCOSYL HYDROLASE FAMILY 32 N-TERMINAL DOMAIN-CONTAINING PROTEIN"/>
    <property type="match status" value="1"/>
</dbReference>
<evidence type="ECO:0000256" key="5">
    <source>
        <dbReference type="RuleBase" id="RU362110"/>
    </source>
</evidence>
<dbReference type="InterPro" id="IPR013320">
    <property type="entry name" value="ConA-like_dom_sf"/>
</dbReference>
<dbReference type="Gene3D" id="2.60.120.560">
    <property type="entry name" value="Exo-inulinase, domain 1"/>
    <property type="match status" value="1"/>
</dbReference>
<evidence type="ECO:0000256" key="4">
    <source>
        <dbReference type="ARBA" id="ARBA00023295"/>
    </source>
</evidence>
<keyword evidence="3 5" id="KW-0378">Hydrolase</keyword>
<dbReference type="GeneID" id="37225912"/>
<dbReference type="InterPro" id="IPR001362">
    <property type="entry name" value="Glyco_hydro_32"/>
</dbReference>
<reference evidence="9 10" key="1">
    <citation type="submission" date="2018-02" db="EMBL/GenBank/DDBJ databases">
        <title>The genomes of Aspergillus section Nigri reveals drivers in fungal speciation.</title>
        <authorList>
            <consortium name="DOE Joint Genome Institute"/>
            <person name="Vesth T.C."/>
            <person name="Nybo J."/>
            <person name="Theobald S."/>
            <person name="Brandl J."/>
            <person name="Frisvad J.C."/>
            <person name="Nielsen K.F."/>
            <person name="Lyhne E.K."/>
            <person name="Kogle M.E."/>
            <person name="Kuo A."/>
            <person name="Riley R."/>
            <person name="Clum A."/>
            <person name="Nolan M."/>
            <person name="Lipzen A."/>
            <person name="Salamov A."/>
            <person name="Henrissat B."/>
            <person name="Wiebenga A."/>
            <person name="De vries R.P."/>
            <person name="Grigoriev I.V."/>
            <person name="Mortensen U.H."/>
            <person name="Andersen M.R."/>
            <person name="Baker S.E."/>
        </authorList>
    </citation>
    <scope>NUCLEOTIDE SEQUENCE [LARGE SCALE GENOMIC DNA]</scope>
    <source>
        <strain evidence="9 10">CBS 121593</strain>
    </source>
</reference>
<dbReference type="FunFam" id="2.115.10.20:FF:000011">
    <property type="entry name" value="Glycosyl hydrolases family 32 superfamily"/>
    <property type="match status" value="1"/>
</dbReference>
<dbReference type="SUPFAM" id="SSF49899">
    <property type="entry name" value="Concanavalin A-like lectins/glucanases"/>
    <property type="match status" value="1"/>
</dbReference>
<dbReference type="STRING" id="1448316.A0A395GM45"/>
<gene>
    <name evidence="9" type="ORF">BO80DRAFT_438603</name>
</gene>
<sequence>MTLTGVRPLYPSSHRSSSSDVRSDVMERKDRHLDDAQRCRPSYHITAPRGWLNDPCGLGYDPTAGLYHLSFQWNPKGNDWGNISWGHGVSKDLLAWEIFPEPCLEPTTAYDHCGIFTGCLRPTAVNGAPHTLTVVYTSVKRLPIHYTLPYVPGSESVSMATSQDQGLTWQRLDCNPVLLRPPETVTVTGWRDPFIGRWQFMLQQPGAFQSSDLCGLISGGIAGKTPTAFVYSINPHDLRQWNYLGLLVHVGLNFQPSRWSGDLGVNWEVVNWVPLTDDEKTTRYFIIMGAEGCLDSRKYVKRTPRAQLWMSIKPCSSAADALATYAFSGIFDHGCCYAANSFWDPITAQQIVYCWITEEDLPDDLRHQQGWSGMLSIPRVAKLITLHRVRRARHSELSAITSIETQRVTQQTSTIRTLGIQPDPRLEGLRNERCKMHVDNLPLENRRDGDSLSSPHLSLITSTWEVLAEFSVSNQCSAVGMEIKHGDDMQHRTILYWEPSRETFIVQRPLPHDSRINHDPESAPHTLFTFKTLSGEEREETLQIHAFWDTSVLEVFVNERTVISTRIYLLPNQARCSRLRFFAEGKSDSPPAVLLQASGWDGLGVSQ</sequence>
<name>A0A395GM45_9EURO</name>
<evidence type="ECO:0000259" key="8">
    <source>
        <dbReference type="Pfam" id="PF08244"/>
    </source>
</evidence>
<evidence type="ECO:0000313" key="10">
    <source>
        <dbReference type="Proteomes" id="UP000249402"/>
    </source>
</evidence>
<organism evidence="9 10">
    <name type="scientific">Aspergillus ibericus CBS 121593</name>
    <dbReference type="NCBI Taxonomy" id="1448316"/>
    <lineage>
        <taxon>Eukaryota</taxon>
        <taxon>Fungi</taxon>
        <taxon>Dikarya</taxon>
        <taxon>Ascomycota</taxon>
        <taxon>Pezizomycotina</taxon>
        <taxon>Eurotiomycetes</taxon>
        <taxon>Eurotiomycetidae</taxon>
        <taxon>Eurotiales</taxon>
        <taxon>Aspergillaceae</taxon>
        <taxon>Aspergillus</taxon>
        <taxon>Aspergillus subgen. Circumdati</taxon>
    </lineage>
</organism>
<keyword evidence="4 5" id="KW-0326">Glycosidase</keyword>
<dbReference type="SUPFAM" id="SSF75005">
    <property type="entry name" value="Arabinanase/levansucrase/invertase"/>
    <property type="match status" value="1"/>
</dbReference>
<dbReference type="Gene3D" id="2.115.10.20">
    <property type="entry name" value="Glycosyl hydrolase domain, family 43"/>
    <property type="match status" value="1"/>
</dbReference>
<dbReference type="GO" id="GO:0005987">
    <property type="term" value="P:sucrose catabolic process"/>
    <property type="evidence" value="ECO:0007669"/>
    <property type="project" value="TreeGrafter"/>
</dbReference>
<evidence type="ECO:0000256" key="1">
    <source>
        <dbReference type="ARBA" id="ARBA00009902"/>
    </source>
</evidence>
<proteinExistence type="inferred from homology"/>
<dbReference type="EMBL" id="KZ824475">
    <property type="protein sequence ID" value="RAK96454.1"/>
    <property type="molecule type" value="Genomic_DNA"/>
</dbReference>
<dbReference type="VEuPathDB" id="FungiDB:BO80DRAFT_438603"/>
<dbReference type="GO" id="GO:0004575">
    <property type="term" value="F:sucrose alpha-glucosidase activity"/>
    <property type="evidence" value="ECO:0007669"/>
    <property type="project" value="TreeGrafter"/>
</dbReference>
<dbReference type="Proteomes" id="UP000249402">
    <property type="component" value="Unassembled WGS sequence"/>
</dbReference>
<dbReference type="Pfam" id="PF08244">
    <property type="entry name" value="Glyco_hydro_32C"/>
    <property type="match status" value="1"/>
</dbReference>
<comment type="similarity">
    <text evidence="1 5">Belongs to the glycosyl hydrolase 32 family.</text>
</comment>
<evidence type="ECO:0000256" key="3">
    <source>
        <dbReference type="ARBA" id="ARBA00022801"/>
    </source>
</evidence>
<dbReference type="InterPro" id="IPR013148">
    <property type="entry name" value="Glyco_hydro_32_N"/>
</dbReference>
<dbReference type="Pfam" id="PF00251">
    <property type="entry name" value="Glyco_hydro_32N"/>
    <property type="match status" value="1"/>
</dbReference>
<accession>A0A395GM45</accession>